<dbReference type="EMBL" id="KZ613469">
    <property type="protein sequence ID" value="PMD25927.1"/>
    <property type="molecule type" value="Genomic_DNA"/>
</dbReference>
<evidence type="ECO:0000259" key="2">
    <source>
        <dbReference type="Pfam" id="PF01425"/>
    </source>
</evidence>
<proteinExistence type="predicted"/>
<dbReference type="PANTHER" id="PTHR42678">
    <property type="entry name" value="AMIDASE"/>
    <property type="match status" value="1"/>
</dbReference>
<feature type="domain" description="Amidase" evidence="2">
    <location>
        <begin position="56"/>
        <end position="518"/>
    </location>
</feature>
<feature type="region of interest" description="Disordered" evidence="1">
    <location>
        <begin position="182"/>
        <end position="206"/>
    </location>
</feature>
<keyword evidence="4" id="KW-1185">Reference proteome</keyword>
<dbReference type="OrthoDB" id="566138at2759"/>
<dbReference type="Proteomes" id="UP000235672">
    <property type="component" value="Unassembled WGS sequence"/>
</dbReference>
<dbReference type="InterPro" id="IPR036928">
    <property type="entry name" value="AS_sf"/>
</dbReference>
<reference evidence="3 4" key="1">
    <citation type="submission" date="2016-05" db="EMBL/GenBank/DDBJ databases">
        <title>A degradative enzymes factory behind the ericoid mycorrhizal symbiosis.</title>
        <authorList>
            <consortium name="DOE Joint Genome Institute"/>
            <person name="Martino E."/>
            <person name="Morin E."/>
            <person name="Grelet G."/>
            <person name="Kuo A."/>
            <person name="Kohler A."/>
            <person name="Daghino S."/>
            <person name="Barry K."/>
            <person name="Choi C."/>
            <person name="Cichocki N."/>
            <person name="Clum A."/>
            <person name="Copeland A."/>
            <person name="Hainaut M."/>
            <person name="Haridas S."/>
            <person name="Labutti K."/>
            <person name="Lindquist E."/>
            <person name="Lipzen A."/>
            <person name="Khouja H.-R."/>
            <person name="Murat C."/>
            <person name="Ohm R."/>
            <person name="Olson A."/>
            <person name="Spatafora J."/>
            <person name="Veneault-Fourrey C."/>
            <person name="Henrissat B."/>
            <person name="Grigoriev I."/>
            <person name="Martin F."/>
            <person name="Perotto S."/>
        </authorList>
    </citation>
    <scope>NUCLEOTIDE SEQUENCE [LARGE SCALE GENOMIC DNA]</scope>
    <source>
        <strain evidence="3 4">UAMH 7357</strain>
    </source>
</reference>
<gene>
    <name evidence="3" type="ORF">NA56DRAFT_389425</name>
</gene>
<dbReference type="PANTHER" id="PTHR42678:SF34">
    <property type="entry name" value="OS04G0183300 PROTEIN"/>
    <property type="match status" value="1"/>
</dbReference>
<dbReference type="STRING" id="1745343.A0A2J6QI35"/>
<evidence type="ECO:0000313" key="3">
    <source>
        <dbReference type="EMBL" id="PMD25927.1"/>
    </source>
</evidence>
<dbReference type="InterPro" id="IPR023631">
    <property type="entry name" value="Amidase_dom"/>
</dbReference>
<protein>
    <submittedName>
        <fullName evidence="3">Amidase signature enzyme</fullName>
    </submittedName>
</protein>
<dbReference type="AlphaFoldDB" id="A0A2J6QI35"/>
<sequence length="541" mass="58568">MCFSWWTSRLPVSLQNYQLLQRNPQPIMSSPPFNVISSTASELQDRLKAGTITSVEVITAYLAQIEKHNHAGAKLNAVIGVAPREVVLKAARKLDRERTAGKTRGPFHGLPIIVKDCFHFRPELGFKTTVGAFCFMEEKAKKNAKVIEQLIEKGVIILGTANLSEFCGHVAENMTPGWSAVGGQTRSAYEKGPPPDVSEPKSGLAAPCGGSSSGSAVAVSAGFVPFSLGTETGGSLVYPASKAGLYAMRPAHGSVSADGVFRISRSFDAIGVIARTPYDLSLLTESILTPATRARLPKNGYKDSLTGSWEGLRVGILPSTWGGAGPDHKLKWGTSPVKKVYDGVAEKINEKGGFAVYPIEIPEAVHTNSTLKHNGLSMKDIAYREFNDVVQEFCDGFESPKIRTLADIIEYNKEHAEIAMPPPHTDQKELIESYNSLLSAEEAADAYREINRKAGKDGMDRYMRGNDVDIIVSSSDSTLVTWASDAAYPSATVPLGNLENGYPYGLFILARAGSEDLLFRFMRAFEATFPKIKGPCQLGIT</sequence>
<organism evidence="3 4">
    <name type="scientific">Hyaloscypha hepaticicola</name>
    <dbReference type="NCBI Taxonomy" id="2082293"/>
    <lineage>
        <taxon>Eukaryota</taxon>
        <taxon>Fungi</taxon>
        <taxon>Dikarya</taxon>
        <taxon>Ascomycota</taxon>
        <taxon>Pezizomycotina</taxon>
        <taxon>Leotiomycetes</taxon>
        <taxon>Helotiales</taxon>
        <taxon>Hyaloscyphaceae</taxon>
        <taxon>Hyaloscypha</taxon>
    </lineage>
</organism>
<dbReference type="Gene3D" id="3.90.1300.10">
    <property type="entry name" value="Amidase signature (AS) domain"/>
    <property type="match status" value="1"/>
</dbReference>
<dbReference type="Pfam" id="PF01425">
    <property type="entry name" value="Amidase"/>
    <property type="match status" value="1"/>
</dbReference>
<name>A0A2J6QI35_9HELO</name>
<evidence type="ECO:0000313" key="4">
    <source>
        <dbReference type="Proteomes" id="UP000235672"/>
    </source>
</evidence>
<accession>A0A2J6QI35</accession>
<evidence type="ECO:0000256" key="1">
    <source>
        <dbReference type="SAM" id="MobiDB-lite"/>
    </source>
</evidence>
<dbReference type="SUPFAM" id="SSF75304">
    <property type="entry name" value="Amidase signature (AS) enzymes"/>
    <property type="match status" value="1"/>
</dbReference>